<feature type="compositionally biased region" description="Polar residues" evidence="5">
    <location>
        <begin position="365"/>
        <end position="382"/>
    </location>
</feature>
<dbReference type="InterPro" id="IPR050951">
    <property type="entry name" value="Retrovirus_Pol_polyprotein"/>
</dbReference>
<dbReference type="InterPro" id="IPR043502">
    <property type="entry name" value="DNA/RNA_pol_sf"/>
</dbReference>
<feature type="compositionally biased region" description="Low complexity" evidence="5">
    <location>
        <begin position="351"/>
        <end position="364"/>
    </location>
</feature>
<dbReference type="PROSITE" id="PS50878">
    <property type="entry name" value="RT_POL"/>
    <property type="match status" value="1"/>
</dbReference>
<dbReference type="InterPro" id="IPR043128">
    <property type="entry name" value="Rev_trsase/Diguanyl_cyclase"/>
</dbReference>
<dbReference type="InterPro" id="IPR041588">
    <property type="entry name" value="Integrase_H2C2"/>
</dbReference>
<evidence type="ECO:0000259" key="6">
    <source>
        <dbReference type="PROSITE" id="PS50878"/>
    </source>
</evidence>
<name>A0A7J6NJC6_PEROL</name>
<dbReference type="Gene3D" id="3.10.10.10">
    <property type="entry name" value="HIV Type 1 Reverse Transcriptase, subunit A, domain 1"/>
    <property type="match status" value="1"/>
</dbReference>
<dbReference type="Pfam" id="PF17921">
    <property type="entry name" value="Integrase_H2C2"/>
    <property type="match status" value="1"/>
</dbReference>
<evidence type="ECO:0000313" key="7">
    <source>
        <dbReference type="EMBL" id="KAF4683557.1"/>
    </source>
</evidence>
<dbReference type="Pfam" id="PF00078">
    <property type="entry name" value="RVT_1"/>
    <property type="match status" value="1"/>
</dbReference>
<protein>
    <recommendedName>
        <fullName evidence="6">Reverse transcriptase domain-containing protein</fullName>
    </recommendedName>
</protein>
<reference evidence="7 8" key="1">
    <citation type="submission" date="2020-04" db="EMBL/GenBank/DDBJ databases">
        <title>Perkinsus olseni comparative genomics.</title>
        <authorList>
            <person name="Bogema D.R."/>
        </authorList>
    </citation>
    <scope>NUCLEOTIDE SEQUENCE [LARGE SCALE GENOMIC DNA]</scope>
    <source>
        <strain evidence="7">00978-12</strain>
    </source>
</reference>
<evidence type="ECO:0000256" key="2">
    <source>
        <dbReference type="ARBA" id="ARBA00022695"/>
    </source>
</evidence>
<sequence length="1485" mass="168297">MVPDAGSADAVFGDAVIAPIPGMDLSLEMQHLYLEVEKRGAFNREVSIIRAKVQRWMSKGEISGVEERARVIYGAILDAAQVEGLTGEWVRFLGKYLAKQATASARSSGVEWHLDRHEDLKKALELFLGEKVDSADDGGGTDGGGSGNKNMIDWNKLDLVLGAPWSRPTAELPYEIFKQKVVDSIAIYHLKGEPELYYILRNFSGPLRDDINVMIREKLSEGISSSDIVMRVWEYLDDRFSGTFNKGEALLRWERLAQKEDERVEDYFVRIDKESSLLCSVFGKQHLELEKCVRARMGLLPKLSKAIESLGKAVDRMSYKELRGEAMHFESQLSSGKNRWEAKSSPDLAPKRAAAGKGKSAVSSFTGTCSQRPQGTDRASSTGKGGSSKRASAYTIEVGCTSQSKASTSDATTGATQGARSSADPLSCVVDLTCVEQNFAGAENEVLKESWSLKLMTGPDTVSLRIGSLDVCALVDSGAAVAMIREELASRLHQEGIIERRKIKPVIITCANRTSRTVDEECILQVSLSRGSEGRASFYIPALVVKDLSYPIILGRVALRIVGAKLLYSLDDDEASKIQSSLKEEIVERPSPTQHIEERGAPSLDVPVIDIAQIEVSCSDEEECVKNLEDDIIREEEPQSANLPLRGNSTTTLEEQVEKLLVDIPPEADFYVTALSRIHDHGPFPLPNALEYTVQLKTLEELEHEEGHDAAVPDIPQQQYRLYIDWPEKVEKKRELERNYDVRGSWRPTGLIQRLSNEEYKKWQEELSMYFNRHWWVDTGIPVPDKESSTQFATCFPVVSLRKVTTPVRPCLDCRVINRQYPSAHNRRNSTHCAIQQLQGLLQPAWRVEQMDLSKAYYRLAIGRELLIDCGDMTLKMTRRLAFGLSSGPASLEGVVDILFTVLRYKHPHIRTVRIMDDFLILSRNEEERQAWNADMFQLLAKCGFEVPDSKRSMWEKDSPQKWLGVKWRWDSAKGNLFVDRPEIKIDESIESRRGYFANAGKFLELTKSSAEAQCRGHCDIVRQLSGRAENSWDGILPKDVRDKCDLHLKAAEDLWQQIDQRVPLISGVKTVRLFTDASSRGYGIEFWAPARELYGAFRSREGGGEEEREEWVSIYGEAHLFPDRAEAWHANRREMFAILQSLTALCQQFERNWWRSLRTIVLGSDSFTAIRRMGGPERKLKGIEWLATRRIRDCTDDIIAELKTMSISVSFIHHPNTSFFTKRVDILSRIIDDIPFSRELLSIHASRDVPLTAIDLTVAIDDSEVPLLAFEVFDLYYPHSLLLPTLENVPSLKTYYNLDKTFHAWKGDSATPRHELIRRFLIREQEKDPLCSEVRHLLEEGADLSKKKRSVSPAVVYYGENAFLHNDVLCKKDPVDDEDDVRIVLPKSKYSRLPVELIKYYHDLRGHPAVNSTHRYLRRLFWWPRSRADVKSVIRSCHPCQVSASFLKRQHEAHLWTPSEPFEVLGLDIVGPLLPSSKGERYKY</sequence>
<organism evidence="7 8">
    <name type="scientific">Perkinsus olseni</name>
    <name type="common">Perkinsus atlanticus</name>
    <dbReference type="NCBI Taxonomy" id="32597"/>
    <lineage>
        <taxon>Eukaryota</taxon>
        <taxon>Sar</taxon>
        <taxon>Alveolata</taxon>
        <taxon>Perkinsozoa</taxon>
        <taxon>Perkinsea</taxon>
        <taxon>Perkinsida</taxon>
        <taxon>Perkinsidae</taxon>
        <taxon>Perkinsus</taxon>
    </lineage>
</organism>
<keyword evidence="4" id="KW-0378">Hydrolase</keyword>
<evidence type="ECO:0000256" key="3">
    <source>
        <dbReference type="ARBA" id="ARBA00022722"/>
    </source>
</evidence>
<dbReference type="Gene3D" id="2.40.70.10">
    <property type="entry name" value="Acid Proteases"/>
    <property type="match status" value="1"/>
</dbReference>
<evidence type="ECO:0000313" key="8">
    <source>
        <dbReference type="Proteomes" id="UP000541610"/>
    </source>
</evidence>
<keyword evidence="3" id="KW-0540">Nuclease</keyword>
<comment type="caution">
    <text evidence="7">The sequence shown here is derived from an EMBL/GenBank/DDBJ whole genome shotgun (WGS) entry which is preliminary data.</text>
</comment>
<dbReference type="PANTHER" id="PTHR37984:SF5">
    <property type="entry name" value="PROTEIN NYNRIN-LIKE"/>
    <property type="match status" value="1"/>
</dbReference>
<dbReference type="Gene3D" id="3.30.70.270">
    <property type="match status" value="1"/>
</dbReference>
<accession>A0A7J6NJC6</accession>
<keyword evidence="2" id="KW-0548">Nucleotidyltransferase</keyword>
<dbReference type="Proteomes" id="UP000541610">
    <property type="component" value="Unassembled WGS sequence"/>
</dbReference>
<evidence type="ECO:0000256" key="4">
    <source>
        <dbReference type="ARBA" id="ARBA00022759"/>
    </source>
</evidence>
<dbReference type="OrthoDB" id="7462124at2759"/>
<dbReference type="CDD" id="cd00303">
    <property type="entry name" value="retropepsin_like"/>
    <property type="match status" value="1"/>
</dbReference>
<dbReference type="SUPFAM" id="SSF56672">
    <property type="entry name" value="DNA/RNA polymerases"/>
    <property type="match status" value="1"/>
</dbReference>
<dbReference type="InterPro" id="IPR000477">
    <property type="entry name" value="RT_dom"/>
</dbReference>
<dbReference type="Gene3D" id="1.10.340.70">
    <property type="match status" value="1"/>
</dbReference>
<feature type="region of interest" description="Disordered" evidence="5">
    <location>
        <begin position="333"/>
        <end position="390"/>
    </location>
</feature>
<dbReference type="GO" id="GO:0004519">
    <property type="term" value="F:endonuclease activity"/>
    <property type="evidence" value="ECO:0007669"/>
    <property type="project" value="UniProtKB-KW"/>
</dbReference>
<evidence type="ECO:0000256" key="1">
    <source>
        <dbReference type="ARBA" id="ARBA00022679"/>
    </source>
</evidence>
<proteinExistence type="predicted"/>
<dbReference type="PANTHER" id="PTHR37984">
    <property type="entry name" value="PROTEIN CBG26694"/>
    <property type="match status" value="1"/>
</dbReference>
<dbReference type="GO" id="GO:0016779">
    <property type="term" value="F:nucleotidyltransferase activity"/>
    <property type="evidence" value="ECO:0007669"/>
    <property type="project" value="UniProtKB-KW"/>
</dbReference>
<feature type="domain" description="Reverse transcriptase" evidence="6">
    <location>
        <begin position="765"/>
        <end position="968"/>
    </location>
</feature>
<keyword evidence="4" id="KW-0255">Endonuclease</keyword>
<dbReference type="EMBL" id="JABANP010000359">
    <property type="protein sequence ID" value="KAF4683557.1"/>
    <property type="molecule type" value="Genomic_DNA"/>
</dbReference>
<evidence type="ECO:0000256" key="5">
    <source>
        <dbReference type="SAM" id="MobiDB-lite"/>
    </source>
</evidence>
<dbReference type="InterPro" id="IPR021109">
    <property type="entry name" value="Peptidase_aspartic_dom_sf"/>
</dbReference>
<keyword evidence="1" id="KW-0808">Transferase</keyword>
<gene>
    <name evidence="7" type="ORF">FOZ60_008915</name>
</gene>